<dbReference type="SMART" id="SM00418">
    <property type="entry name" value="HTH_ARSR"/>
    <property type="match status" value="1"/>
</dbReference>
<reference evidence="5" key="2">
    <citation type="submission" date="2020-09" db="EMBL/GenBank/DDBJ databases">
        <authorList>
            <person name="Sun Q."/>
            <person name="Ohkuma M."/>
        </authorList>
    </citation>
    <scope>NUCLEOTIDE SEQUENCE</scope>
    <source>
        <strain evidence="5">JCM 14719</strain>
    </source>
</reference>
<comment type="caution">
    <text evidence="5">The sequence shown here is derived from an EMBL/GenBank/DDBJ whole genome shotgun (WGS) entry which is preliminary data.</text>
</comment>
<keyword evidence="1" id="KW-0805">Transcription regulation</keyword>
<feature type="domain" description="HTH arsR-type" evidence="4">
    <location>
        <begin position="273"/>
        <end position="366"/>
    </location>
</feature>
<dbReference type="InterPro" id="IPR036388">
    <property type="entry name" value="WH-like_DNA-bd_sf"/>
</dbReference>
<dbReference type="PANTHER" id="PTHR33154:SF33">
    <property type="entry name" value="TRANSCRIPTIONAL REPRESSOR SDPR"/>
    <property type="match status" value="1"/>
</dbReference>
<dbReference type="InterPro" id="IPR051081">
    <property type="entry name" value="HTH_MetalResp_TranReg"/>
</dbReference>
<dbReference type="Pfam" id="PF19361">
    <property type="entry name" value="DUF5937"/>
    <property type="match status" value="1"/>
</dbReference>
<protein>
    <recommendedName>
        <fullName evidence="4">HTH arsR-type domain-containing protein</fullName>
    </recommendedName>
</protein>
<dbReference type="PANTHER" id="PTHR33154">
    <property type="entry name" value="TRANSCRIPTIONAL REGULATOR, ARSR FAMILY"/>
    <property type="match status" value="1"/>
</dbReference>
<dbReference type="GO" id="GO:0003700">
    <property type="term" value="F:DNA-binding transcription factor activity"/>
    <property type="evidence" value="ECO:0007669"/>
    <property type="project" value="InterPro"/>
</dbReference>
<evidence type="ECO:0000313" key="6">
    <source>
        <dbReference type="Proteomes" id="UP000637720"/>
    </source>
</evidence>
<proteinExistence type="predicted"/>
<dbReference type="Proteomes" id="UP000637720">
    <property type="component" value="Unassembled WGS sequence"/>
</dbReference>
<dbReference type="InterPro" id="IPR001845">
    <property type="entry name" value="HTH_ArsR_DNA-bd_dom"/>
</dbReference>
<dbReference type="InterPro" id="IPR036390">
    <property type="entry name" value="WH_DNA-bd_sf"/>
</dbReference>
<dbReference type="GO" id="GO:0003677">
    <property type="term" value="F:DNA binding"/>
    <property type="evidence" value="ECO:0007669"/>
    <property type="project" value="UniProtKB-KW"/>
</dbReference>
<evidence type="ECO:0000259" key="4">
    <source>
        <dbReference type="PROSITE" id="PS50987"/>
    </source>
</evidence>
<dbReference type="AlphaFoldDB" id="A0A8J3BAF1"/>
<dbReference type="CDD" id="cd00090">
    <property type="entry name" value="HTH_ARSR"/>
    <property type="match status" value="1"/>
</dbReference>
<reference evidence="5" key="1">
    <citation type="journal article" date="2014" name="Int. J. Syst. Evol. Microbiol.">
        <title>Complete genome sequence of Corynebacterium casei LMG S-19264T (=DSM 44701T), isolated from a smear-ripened cheese.</title>
        <authorList>
            <consortium name="US DOE Joint Genome Institute (JGI-PGF)"/>
            <person name="Walter F."/>
            <person name="Albersmeier A."/>
            <person name="Kalinowski J."/>
            <person name="Ruckert C."/>
        </authorList>
    </citation>
    <scope>NUCLEOTIDE SEQUENCE</scope>
    <source>
        <strain evidence="5">JCM 14719</strain>
    </source>
</reference>
<dbReference type="RefSeq" id="WP_157057653.1">
    <property type="nucleotide sequence ID" value="NZ_BMOF01000063.1"/>
</dbReference>
<dbReference type="InterPro" id="IPR011991">
    <property type="entry name" value="ArsR-like_HTH"/>
</dbReference>
<dbReference type="PRINTS" id="PR00778">
    <property type="entry name" value="HTHARSR"/>
</dbReference>
<dbReference type="Gene3D" id="1.10.10.10">
    <property type="entry name" value="Winged helix-like DNA-binding domain superfamily/Winged helix DNA-binding domain"/>
    <property type="match status" value="1"/>
</dbReference>
<evidence type="ECO:0000256" key="3">
    <source>
        <dbReference type="ARBA" id="ARBA00023163"/>
    </source>
</evidence>
<keyword evidence="6" id="KW-1185">Reference proteome</keyword>
<organism evidence="5 6">
    <name type="scientific">Calditerricola satsumensis</name>
    <dbReference type="NCBI Taxonomy" id="373054"/>
    <lineage>
        <taxon>Bacteria</taxon>
        <taxon>Bacillati</taxon>
        <taxon>Bacillota</taxon>
        <taxon>Bacilli</taxon>
        <taxon>Bacillales</taxon>
        <taxon>Bacillaceae</taxon>
        <taxon>Calditerricola</taxon>
    </lineage>
</organism>
<gene>
    <name evidence="5" type="ORF">GCM10007043_21910</name>
</gene>
<sequence length="383" mass="44516">MIDVHLGDQPEEKIRFTYSPLGELVHALGALVNPKRHPLHLRWILAQKAALPRDLWREIRVLSFAYKTWQLGLFSPTPEDDLLTFEDELTRVATLPLPRFVEEVGRAFTPMEAERDFTAEEILGDPMAQQTLLKEARRLSPLYEEPAQQLLADPEALRARFLRLLARFWEESFAAEWERLEPLFLADIAEKGERLRQIGLYAFFRETFPDCVVHKHENMLRFRKRYEAVVDLDQHDHLLLVPSWFTWSFSRVECDPPWTPAIIYPVVRHDLALRAPLHRWERVYAALAHEVRLRILHLCWQAPRSTQELARLLHLTEGAISRHVHQLLDAGLLVGKRQSYYVMYRTAGERLRAVAHALLPLLHQPLLKDPPAPTHATEGGCQP</sequence>
<name>A0A8J3BAF1_9BACI</name>
<evidence type="ECO:0000313" key="5">
    <source>
        <dbReference type="EMBL" id="GGK07509.1"/>
    </source>
</evidence>
<dbReference type="Pfam" id="PF12840">
    <property type="entry name" value="HTH_20"/>
    <property type="match status" value="1"/>
</dbReference>
<dbReference type="PROSITE" id="PS50987">
    <property type="entry name" value="HTH_ARSR_2"/>
    <property type="match status" value="1"/>
</dbReference>
<evidence type="ECO:0000256" key="1">
    <source>
        <dbReference type="ARBA" id="ARBA00023015"/>
    </source>
</evidence>
<keyword evidence="3" id="KW-0804">Transcription</keyword>
<evidence type="ECO:0000256" key="2">
    <source>
        <dbReference type="ARBA" id="ARBA00023125"/>
    </source>
</evidence>
<dbReference type="InterPro" id="IPR045981">
    <property type="entry name" value="DUF5937"/>
</dbReference>
<dbReference type="SUPFAM" id="SSF46785">
    <property type="entry name" value="Winged helix' DNA-binding domain"/>
    <property type="match status" value="1"/>
</dbReference>
<keyword evidence="2" id="KW-0238">DNA-binding</keyword>
<accession>A0A8J3BAF1</accession>
<dbReference type="EMBL" id="BMOF01000063">
    <property type="protein sequence ID" value="GGK07509.1"/>
    <property type="molecule type" value="Genomic_DNA"/>
</dbReference>